<proteinExistence type="predicted"/>
<gene>
    <name evidence="1" type="primary">GDA1_1</name>
    <name evidence="1" type="ORF">LPJ66_005472</name>
</gene>
<dbReference type="Proteomes" id="UP001150581">
    <property type="component" value="Unassembled WGS sequence"/>
</dbReference>
<accession>A0ACC1IFT1</accession>
<keyword evidence="1" id="KW-0378">Hydrolase</keyword>
<sequence length="164" mass="17733">MISGETYSGLGQYPGKYRSFATRSWIRMGVIAVTILGLVYLGVSMLNTSSFSGLSSSSRAEAIDPRLQSVHCDVPHQGRPLVQYVLMVDAGSTGSRIHVYKFNYCKDHLELEDEIFEESKPGLSSFGDNAKGAAESLDVLMEVAMKGVPEQLHGCTPIAVKATA</sequence>
<dbReference type="EC" id="3.6.1.42" evidence="1"/>
<evidence type="ECO:0000313" key="1">
    <source>
        <dbReference type="EMBL" id="KAJ1893951.1"/>
    </source>
</evidence>
<feature type="non-terminal residue" evidence="1">
    <location>
        <position position="164"/>
    </location>
</feature>
<keyword evidence="2" id="KW-1185">Reference proteome</keyword>
<reference evidence="1" key="1">
    <citation type="submission" date="2022-07" db="EMBL/GenBank/DDBJ databases">
        <title>Phylogenomic reconstructions and comparative analyses of Kickxellomycotina fungi.</title>
        <authorList>
            <person name="Reynolds N.K."/>
            <person name="Stajich J.E."/>
            <person name="Barry K."/>
            <person name="Grigoriev I.V."/>
            <person name="Crous P."/>
            <person name="Smith M.E."/>
        </authorList>
    </citation>
    <scope>NUCLEOTIDE SEQUENCE</scope>
    <source>
        <strain evidence="1">Benny 63K</strain>
    </source>
</reference>
<name>A0ACC1IFT1_9FUNG</name>
<organism evidence="1 2">
    <name type="scientific">Kickxella alabastrina</name>
    <dbReference type="NCBI Taxonomy" id="61397"/>
    <lineage>
        <taxon>Eukaryota</taxon>
        <taxon>Fungi</taxon>
        <taxon>Fungi incertae sedis</taxon>
        <taxon>Zoopagomycota</taxon>
        <taxon>Kickxellomycotina</taxon>
        <taxon>Kickxellomycetes</taxon>
        <taxon>Kickxellales</taxon>
        <taxon>Kickxellaceae</taxon>
        <taxon>Kickxella</taxon>
    </lineage>
</organism>
<protein>
    <submittedName>
        <fullName evidence="1">Guanosine-diphosphatase</fullName>
        <ecNumber evidence="1">3.6.1.42</ecNumber>
    </submittedName>
</protein>
<dbReference type="EMBL" id="JANBPG010000762">
    <property type="protein sequence ID" value="KAJ1893951.1"/>
    <property type="molecule type" value="Genomic_DNA"/>
</dbReference>
<comment type="caution">
    <text evidence="1">The sequence shown here is derived from an EMBL/GenBank/DDBJ whole genome shotgun (WGS) entry which is preliminary data.</text>
</comment>
<evidence type="ECO:0000313" key="2">
    <source>
        <dbReference type="Proteomes" id="UP001150581"/>
    </source>
</evidence>